<dbReference type="EMBL" id="CAXKWB010030778">
    <property type="protein sequence ID" value="CAL4138439.1"/>
    <property type="molecule type" value="Genomic_DNA"/>
</dbReference>
<gene>
    <name evidence="1" type="ORF">MNOR_LOCUS28216</name>
</gene>
<name>A0AAV2RT49_MEGNR</name>
<evidence type="ECO:0000313" key="1">
    <source>
        <dbReference type="EMBL" id="CAL4138439.1"/>
    </source>
</evidence>
<proteinExistence type="predicted"/>
<dbReference type="Proteomes" id="UP001497623">
    <property type="component" value="Unassembled WGS sequence"/>
</dbReference>
<dbReference type="AlphaFoldDB" id="A0AAV2RT49"/>
<protein>
    <submittedName>
        <fullName evidence="1">Uncharacterized protein</fullName>
    </submittedName>
</protein>
<reference evidence="1 2" key="1">
    <citation type="submission" date="2024-05" db="EMBL/GenBank/DDBJ databases">
        <authorList>
            <person name="Wallberg A."/>
        </authorList>
    </citation>
    <scope>NUCLEOTIDE SEQUENCE [LARGE SCALE GENOMIC DNA]</scope>
</reference>
<sequence>AVTRRPHRRHRRLTRLGRTAAACGPAGSRPHTTIPTTPSTHMIPNRCASDFRSGCGYLLVGLCLAASINITSQTQIQEIQAESFNNESQQFEEGPALQTSDSNLENKINTFYSSGRVSRGEGDVYRGPYFGTRGKKYDSNRLPFYWGSNQHVWGKVPYKSKSNIISESEKPNAISEGDVLSSPNEIRIKEFDYGQPEKPSPWGSNQYIWGRRKRNGDEGPFWASRGKRPEDEEPFWISRGKRDIPESEYWGSNQPAYSNYLEDLNFLLSSLGNKRSVQSDIFWATRDQIGSNTIPFTAVRGKRNKQNLSLIRGRKDENKAFWLARGRKDDTSQPFWLARGKKEDGSQPFWLARGKKEDGSQPFWLARGKKEDGNQPFWLARGKKEDGNQPFWMARGKKEDGNQPFWMARGKKELNQPFWMARGKREDEIQPFWMARGKKDGNQPFWMARG</sequence>
<accession>A0AAV2RT49</accession>
<feature type="non-terminal residue" evidence="1">
    <location>
        <position position="450"/>
    </location>
</feature>
<keyword evidence="2" id="KW-1185">Reference proteome</keyword>
<feature type="non-terminal residue" evidence="1">
    <location>
        <position position="1"/>
    </location>
</feature>
<comment type="caution">
    <text evidence="1">The sequence shown here is derived from an EMBL/GenBank/DDBJ whole genome shotgun (WGS) entry which is preliminary data.</text>
</comment>
<evidence type="ECO:0000313" key="2">
    <source>
        <dbReference type="Proteomes" id="UP001497623"/>
    </source>
</evidence>
<organism evidence="1 2">
    <name type="scientific">Meganyctiphanes norvegica</name>
    <name type="common">Northern krill</name>
    <name type="synonym">Thysanopoda norvegica</name>
    <dbReference type="NCBI Taxonomy" id="48144"/>
    <lineage>
        <taxon>Eukaryota</taxon>
        <taxon>Metazoa</taxon>
        <taxon>Ecdysozoa</taxon>
        <taxon>Arthropoda</taxon>
        <taxon>Crustacea</taxon>
        <taxon>Multicrustacea</taxon>
        <taxon>Malacostraca</taxon>
        <taxon>Eumalacostraca</taxon>
        <taxon>Eucarida</taxon>
        <taxon>Euphausiacea</taxon>
        <taxon>Euphausiidae</taxon>
        <taxon>Meganyctiphanes</taxon>
    </lineage>
</organism>